<dbReference type="InterPro" id="IPR052067">
    <property type="entry name" value="Metal_resp_HTH_trans_reg"/>
</dbReference>
<keyword evidence="3" id="KW-0804">Transcription</keyword>
<dbReference type="SMART" id="SM00347">
    <property type="entry name" value="HTH_MARR"/>
    <property type="match status" value="1"/>
</dbReference>
<dbReference type="SUPFAM" id="SSF46785">
    <property type="entry name" value="Winged helix' DNA-binding domain"/>
    <property type="match status" value="1"/>
</dbReference>
<evidence type="ECO:0000313" key="6">
    <source>
        <dbReference type="EMBL" id="MFC0386089.1"/>
    </source>
</evidence>
<dbReference type="Pfam" id="PF12802">
    <property type="entry name" value="MarR_2"/>
    <property type="match status" value="1"/>
</dbReference>
<feature type="domain" description="HTH marR-type" evidence="5">
    <location>
        <begin position="4"/>
        <end position="137"/>
    </location>
</feature>
<evidence type="ECO:0000256" key="2">
    <source>
        <dbReference type="ARBA" id="ARBA00023125"/>
    </source>
</evidence>
<feature type="region of interest" description="Disordered" evidence="4">
    <location>
        <begin position="146"/>
        <end position="178"/>
    </location>
</feature>
<dbReference type="PROSITE" id="PS50995">
    <property type="entry name" value="HTH_MARR_2"/>
    <property type="match status" value="1"/>
</dbReference>
<dbReference type="InterPro" id="IPR036388">
    <property type="entry name" value="WH-like_DNA-bd_sf"/>
</dbReference>
<dbReference type="RefSeq" id="WP_377050233.1">
    <property type="nucleotide sequence ID" value="NZ_JBHLVZ010000023.1"/>
</dbReference>
<protein>
    <submittedName>
        <fullName evidence="6">MarR family winged helix-turn-helix transcriptional regulator</fullName>
    </submittedName>
</protein>
<dbReference type="InterPro" id="IPR000835">
    <property type="entry name" value="HTH_MarR-typ"/>
</dbReference>
<dbReference type="InterPro" id="IPR036390">
    <property type="entry name" value="WH_DNA-bd_sf"/>
</dbReference>
<evidence type="ECO:0000259" key="5">
    <source>
        <dbReference type="PROSITE" id="PS50995"/>
    </source>
</evidence>
<accession>A0ABV6IR50</accession>
<keyword evidence="7" id="KW-1185">Reference proteome</keyword>
<dbReference type="Proteomes" id="UP001589789">
    <property type="component" value="Unassembled WGS sequence"/>
</dbReference>
<proteinExistence type="predicted"/>
<evidence type="ECO:0000256" key="4">
    <source>
        <dbReference type="SAM" id="MobiDB-lite"/>
    </source>
</evidence>
<keyword evidence="1" id="KW-0805">Transcription regulation</keyword>
<name>A0ABV6IR50_9PROT</name>
<evidence type="ECO:0000256" key="3">
    <source>
        <dbReference type="ARBA" id="ARBA00023163"/>
    </source>
</evidence>
<sequence>MTIKDLLSYRIHRLANALSQGAARRYRAEFNVSLMEWRVLALLGDFAPMTLKDLARQSGLDKSLASRAVSGLVSRGLVTRSAGREDAREVSLRLSATGRRTFEGLMEAARARDQAFLGALGEAERTALDEAIAKLTLVARQQARPEAWSGGTPAVRRETAARKPRGRKAVVDGAALED</sequence>
<organism evidence="6 7">
    <name type="scientific">Muricoccus vinaceus</name>
    <dbReference type="NCBI Taxonomy" id="424704"/>
    <lineage>
        <taxon>Bacteria</taxon>
        <taxon>Pseudomonadati</taxon>
        <taxon>Pseudomonadota</taxon>
        <taxon>Alphaproteobacteria</taxon>
        <taxon>Acetobacterales</taxon>
        <taxon>Roseomonadaceae</taxon>
        <taxon>Muricoccus</taxon>
    </lineage>
</organism>
<comment type="caution">
    <text evidence="6">The sequence shown here is derived from an EMBL/GenBank/DDBJ whole genome shotgun (WGS) entry which is preliminary data.</text>
</comment>
<dbReference type="PANTHER" id="PTHR35790">
    <property type="entry name" value="HTH-TYPE TRANSCRIPTIONAL REGULATOR PCHR"/>
    <property type="match status" value="1"/>
</dbReference>
<evidence type="ECO:0000313" key="7">
    <source>
        <dbReference type="Proteomes" id="UP001589789"/>
    </source>
</evidence>
<reference evidence="6 7" key="1">
    <citation type="submission" date="2024-09" db="EMBL/GenBank/DDBJ databases">
        <authorList>
            <person name="Sun Q."/>
            <person name="Mori K."/>
        </authorList>
    </citation>
    <scope>NUCLEOTIDE SEQUENCE [LARGE SCALE GENOMIC DNA]</scope>
    <source>
        <strain evidence="6 7">CCM 7468</strain>
    </source>
</reference>
<evidence type="ECO:0000256" key="1">
    <source>
        <dbReference type="ARBA" id="ARBA00023015"/>
    </source>
</evidence>
<gene>
    <name evidence="6" type="ORF">ACFFIC_11115</name>
</gene>
<keyword evidence="2" id="KW-0238">DNA-binding</keyword>
<dbReference type="Gene3D" id="1.10.10.10">
    <property type="entry name" value="Winged helix-like DNA-binding domain superfamily/Winged helix DNA-binding domain"/>
    <property type="match status" value="1"/>
</dbReference>
<dbReference type="EMBL" id="JBHLVZ010000023">
    <property type="protein sequence ID" value="MFC0386089.1"/>
    <property type="molecule type" value="Genomic_DNA"/>
</dbReference>
<dbReference type="PANTHER" id="PTHR35790:SF4">
    <property type="entry name" value="HTH-TYPE TRANSCRIPTIONAL REGULATOR PCHR"/>
    <property type="match status" value="1"/>
</dbReference>